<dbReference type="OrthoDB" id="1749213at2759"/>
<keyword evidence="2" id="KW-1185">Reference proteome</keyword>
<reference evidence="2" key="1">
    <citation type="submission" date="2016-06" db="EMBL/GenBank/DDBJ databases">
        <title>Parallel loss of symbiosis genes in relatives of nitrogen-fixing non-legume Parasponia.</title>
        <authorList>
            <person name="Van Velzen R."/>
            <person name="Holmer R."/>
            <person name="Bu F."/>
            <person name="Rutten L."/>
            <person name="Van Zeijl A."/>
            <person name="Liu W."/>
            <person name="Santuari L."/>
            <person name="Cao Q."/>
            <person name="Sharma T."/>
            <person name="Shen D."/>
            <person name="Roswanjaya Y."/>
            <person name="Wardhani T."/>
            <person name="Kalhor M.S."/>
            <person name="Jansen J."/>
            <person name="Van den Hoogen J."/>
            <person name="Gungor B."/>
            <person name="Hartog M."/>
            <person name="Hontelez J."/>
            <person name="Verver J."/>
            <person name="Yang W.-C."/>
            <person name="Schijlen E."/>
            <person name="Repin R."/>
            <person name="Schilthuizen M."/>
            <person name="Schranz E."/>
            <person name="Heidstra R."/>
            <person name="Miyata K."/>
            <person name="Fedorova E."/>
            <person name="Kohlen W."/>
            <person name="Bisseling T."/>
            <person name="Smit S."/>
            <person name="Geurts R."/>
        </authorList>
    </citation>
    <scope>NUCLEOTIDE SEQUENCE [LARGE SCALE GENOMIC DNA]</scope>
    <source>
        <strain evidence="2">cv. WU1-14</strain>
    </source>
</reference>
<sequence length="87" mass="10086">MESDGDIYLRLLVLARLSHCLQVHHHQDSQTTIRSIHENLDDAASAIDDYKTTTRSNFSLIFLAKLNISLIYYQERRVVGRSVKRDL</sequence>
<dbReference type="AlphaFoldDB" id="A0A2P5AUS7"/>
<comment type="caution">
    <text evidence="1">The sequence shown here is derived from an EMBL/GenBank/DDBJ whole genome shotgun (WGS) entry which is preliminary data.</text>
</comment>
<dbReference type="EMBL" id="JXTB01000442">
    <property type="protein sequence ID" value="PON40292.1"/>
    <property type="molecule type" value="Genomic_DNA"/>
</dbReference>
<accession>A0A2P5AUS7</accession>
<proteinExistence type="predicted"/>
<evidence type="ECO:0000313" key="2">
    <source>
        <dbReference type="Proteomes" id="UP000237105"/>
    </source>
</evidence>
<organism evidence="1 2">
    <name type="scientific">Parasponia andersonii</name>
    <name type="common">Sponia andersonii</name>
    <dbReference type="NCBI Taxonomy" id="3476"/>
    <lineage>
        <taxon>Eukaryota</taxon>
        <taxon>Viridiplantae</taxon>
        <taxon>Streptophyta</taxon>
        <taxon>Embryophyta</taxon>
        <taxon>Tracheophyta</taxon>
        <taxon>Spermatophyta</taxon>
        <taxon>Magnoliopsida</taxon>
        <taxon>eudicotyledons</taxon>
        <taxon>Gunneridae</taxon>
        <taxon>Pentapetalae</taxon>
        <taxon>rosids</taxon>
        <taxon>fabids</taxon>
        <taxon>Rosales</taxon>
        <taxon>Cannabaceae</taxon>
        <taxon>Parasponia</taxon>
    </lineage>
</organism>
<gene>
    <name evidence="1" type="ORF">PanWU01x14_298610</name>
</gene>
<name>A0A2P5AUS7_PARAD</name>
<protein>
    <submittedName>
        <fullName evidence="1">Uncharacterized protein</fullName>
    </submittedName>
</protein>
<dbReference type="Proteomes" id="UP000237105">
    <property type="component" value="Unassembled WGS sequence"/>
</dbReference>
<evidence type="ECO:0000313" key="1">
    <source>
        <dbReference type="EMBL" id="PON40292.1"/>
    </source>
</evidence>